<dbReference type="InterPro" id="IPR029787">
    <property type="entry name" value="Nucleotide_cyclase"/>
</dbReference>
<dbReference type="Pfam" id="PF00989">
    <property type="entry name" value="PAS"/>
    <property type="match status" value="1"/>
</dbReference>
<dbReference type="Gene3D" id="3.30.70.270">
    <property type="match status" value="1"/>
</dbReference>
<dbReference type="InterPro" id="IPR000014">
    <property type="entry name" value="PAS"/>
</dbReference>
<dbReference type="Pfam" id="PF00990">
    <property type="entry name" value="GGDEF"/>
    <property type="match status" value="1"/>
</dbReference>
<sequence>MKRLKYFSLFQWLTSRVDLKVLFAIMLVAAIFIPFTTYISYRHAYDVVQKDAEQQVGRLVKIIENTAATAAYLNDKQLAWEIITGLKTAPVIASVRITLSSNESLNQGKPFESADRTFQLMSRFSDTPVGKIDVLLSRTEINEQARDEGLFLMGWQLSLLVTLLLCMLLIFKFFVVQRLRNLMTQVQQVEIESNMTEQVIQLSGNDELAYLANHTNQLIQKIHGLYIAETARNIQIAQLERQFRMIFENSHAGIALINSRNQVFLANSAFEKLLLDSREKSDEQYYLPELFSEPYELEDMLNQVRIGHKSEFKDFSLKRGKDIWVRVLFSLVEEQRGNRNRFIELVVYDISDRAKQEKVFAYNATHDALTGLLNRRGAELKFKEQLSYANRHNYQFILAMLDLNDFKPVNDHYGHEAGDVVLKVIASRLLGVLRADDTIVRWGGDEFVVGFVLEDLERLYIILDDIQRQFTIPIEISNDIKVNVGASIGVSLSSVEGYNLTALLESADATMYLVKNSDKRQYRVAEEPISEEYAKVE</sequence>
<keyword evidence="1" id="KW-1133">Transmembrane helix</keyword>
<feature type="transmembrane region" description="Helical" evidence="1">
    <location>
        <begin position="21"/>
        <end position="41"/>
    </location>
</feature>
<dbReference type="CDD" id="cd00130">
    <property type="entry name" value="PAS"/>
    <property type="match status" value="1"/>
</dbReference>
<proteinExistence type="predicted"/>
<organism evidence="3 4">
    <name type="scientific">Shewanella avicenniae</name>
    <dbReference type="NCBI Taxonomy" id="2814294"/>
    <lineage>
        <taxon>Bacteria</taxon>
        <taxon>Pseudomonadati</taxon>
        <taxon>Pseudomonadota</taxon>
        <taxon>Gammaproteobacteria</taxon>
        <taxon>Alteromonadales</taxon>
        <taxon>Shewanellaceae</taxon>
        <taxon>Shewanella</taxon>
    </lineage>
</organism>
<evidence type="ECO:0000313" key="4">
    <source>
        <dbReference type="Proteomes" id="UP000662770"/>
    </source>
</evidence>
<dbReference type="RefSeq" id="WP_207355394.1">
    <property type="nucleotide sequence ID" value="NZ_CP071503.1"/>
</dbReference>
<keyword evidence="1" id="KW-0472">Membrane</keyword>
<protein>
    <submittedName>
        <fullName evidence="3">GGDEF domain-containing protein</fullName>
    </submittedName>
</protein>
<evidence type="ECO:0000313" key="3">
    <source>
        <dbReference type="EMBL" id="QSX34190.1"/>
    </source>
</evidence>
<keyword evidence="1" id="KW-0812">Transmembrane</keyword>
<dbReference type="SMART" id="SM00267">
    <property type="entry name" value="GGDEF"/>
    <property type="match status" value="1"/>
</dbReference>
<dbReference type="PANTHER" id="PTHR44757">
    <property type="entry name" value="DIGUANYLATE CYCLASE DGCP"/>
    <property type="match status" value="1"/>
</dbReference>
<dbReference type="InterPro" id="IPR000160">
    <property type="entry name" value="GGDEF_dom"/>
</dbReference>
<dbReference type="Proteomes" id="UP000662770">
    <property type="component" value="Chromosome"/>
</dbReference>
<dbReference type="PANTHER" id="PTHR44757:SF2">
    <property type="entry name" value="BIOFILM ARCHITECTURE MAINTENANCE PROTEIN MBAA"/>
    <property type="match status" value="1"/>
</dbReference>
<dbReference type="NCBIfam" id="TIGR00229">
    <property type="entry name" value="sensory_box"/>
    <property type="match status" value="1"/>
</dbReference>
<evidence type="ECO:0000256" key="1">
    <source>
        <dbReference type="SAM" id="Phobius"/>
    </source>
</evidence>
<dbReference type="Gene3D" id="3.30.450.20">
    <property type="entry name" value="PAS domain"/>
    <property type="match status" value="1"/>
</dbReference>
<dbReference type="CDD" id="cd01949">
    <property type="entry name" value="GGDEF"/>
    <property type="match status" value="1"/>
</dbReference>
<reference evidence="3 4" key="1">
    <citation type="submission" date="2021-03" db="EMBL/GenBank/DDBJ databases">
        <title>Novel species identification of genus Shewanella.</title>
        <authorList>
            <person name="Liu G."/>
            <person name="Zhang Q."/>
        </authorList>
    </citation>
    <scope>NUCLEOTIDE SEQUENCE [LARGE SCALE GENOMIC DNA]</scope>
    <source>
        <strain evidence="3 4">FJAT-51800</strain>
    </source>
</reference>
<dbReference type="InterPro" id="IPR035965">
    <property type="entry name" value="PAS-like_dom_sf"/>
</dbReference>
<dbReference type="InterPro" id="IPR043128">
    <property type="entry name" value="Rev_trsase/Diguanyl_cyclase"/>
</dbReference>
<name>A0ABX7QU51_9GAMM</name>
<gene>
    <name evidence="3" type="ORF">JYB87_02775</name>
</gene>
<dbReference type="PROSITE" id="PS50887">
    <property type="entry name" value="GGDEF"/>
    <property type="match status" value="1"/>
</dbReference>
<dbReference type="SMART" id="SM00091">
    <property type="entry name" value="PAS"/>
    <property type="match status" value="1"/>
</dbReference>
<accession>A0ABX7QU51</accession>
<dbReference type="InterPro" id="IPR052155">
    <property type="entry name" value="Biofilm_reg_signaling"/>
</dbReference>
<dbReference type="EMBL" id="CP071503">
    <property type="protein sequence ID" value="QSX34190.1"/>
    <property type="molecule type" value="Genomic_DNA"/>
</dbReference>
<feature type="domain" description="GGDEF" evidence="2">
    <location>
        <begin position="394"/>
        <end position="527"/>
    </location>
</feature>
<feature type="transmembrane region" description="Helical" evidence="1">
    <location>
        <begin position="155"/>
        <end position="175"/>
    </location>
</feature>
<dbReference type="SUPFAM" id="SSF55785">
    <property type="entry name" value="PYP-like sensor domain (PAS domain)"/>
    <property type="match status" value="1"/>
</dbReference>
<evidence type="ECO:0000259" key="2">
    <source>
        <dbReference type="PROSITE" id="PS50887"/>
    </source>
</evidence>
<dbReference type="NCBIfam" id="TIGR00254">
    <property type="entry name" value="GGDEF"/>
    <property type="match status" value="1"/>
</dbReference>
<dbReference type="SUPFAM" id="SSF55073">
    <property type="entry name" value="Nucleotide cyclase"/>
    <property type="match status" value="1"/>
</dbReference>
<keyword evidence="4" id="KW-1185">Reference proteome</keyword>
<dbReference type="InterPro" id="IPR013767">
    <property type="entry name" value="PAS_fold"/>
</dbReference>